<feature type="compositionally biased region" description="Polar residues" evidence="4">
    <location>
        <begin position="191"/>
        <end position="202"/>
    </location>
</feature>
<keyword evidence="2" id="KW-0808">Transferase</keyword>
<dbReference type="PANTHER" id="PTHR11926">
    <property type="entry name" value="GLUCOSYL/GLUCURONOSYL TRANSFERASES"/>
    <property type="match status" value="1"/>
</dbReference>
<dbReference type="GO" id="GO:0080043">
    <property type="term" value="F:quercetin 3-O-glucosyltransferase activity"/>
    <property type="evidence" value="ECO:0007669"/>
    <property type="project" value="TreeGrafter"/>
</dbReference>
<dbReference type="GO" id="GO:0080044">
    <property type="term" value="F:quercetin 7-O-glucosyltransferase activity"/>
    <property type="evidence" value="ECO:0007669"/>
    <property type="project" value="TreeGrafter"/>
</dbReference>
<dbReference type="PANTHER" id="PTHR11926:SF1498">
    <property type="entry name" value="GLYCOSYLTRANSFERASE"/>
    <property type="match status" value="1"/>
</dbReference>
<evidence type="ECO:0008006" key="7">
    <source>
        <dbReference type="Google" id="ProtNLM"/>
    </source>
</evidence>
<evidence type="ECO:0000313" key="6">
    <source>
        <dbReference type="Proteomes" id="UP001177003"/>
    </source>
</evidence>
<dbReference type="InterPro" id="IPR002213">
    <property type="entry name" value="UDP_glucos_trans"/>
</dbReference>
<dbReference type="Gene3D" id="3.40.50.2000">
    <property type="entry name" value="Glycogen Phosphorylase B"/>
    <property type="match status" value="2"/>
</dbReference>
<organism evidence="5 6">
    <name type="scientific">Lactuca saligna</name>
    <name type="common">Willowleaf lettuce</name>
    <dbReference type="NCBI Taxonomy" id="75948"/>
    <lineage>
        <taxon>Eukaryota</taxon>
        <taxon>Viridiplantae</taxon>
        <taxon>Streptophyta</taxon>
        <taxon>Embryophyta</taxon>
        <taxon>Tracheophyta</taxon>
        <taxon>Spermatophyta</taxon>
        <taxon>Magnoliopsida</taxon>
        <taxon>eudicotyledons</taxon>
        <taxon>Gunneridae</taxon>
        <taxon>Pentapetalae</taxon>
        <taxon>asterids</taxon>
        <taxon>campanulids</taxon>
        <taxon>Asterales</taxon>
        <taxon>Asteraceae</taxon>
        <taxon>Cichorioideae</taxon>
        <taxon>Cichorieae</taxon>
        <taxon>Lactucinae</taxon>
        <taxon>Lactuca</taxon>
    </lineage>
</organism>
<protein>
    <recommendedName>
        <fullName evidence="7">UDP-glycosyltransferases domain-containing protein</fullName>
    </recommendedName>
</protein>
<feature type="compositionally biased region" description="Polar residues" evidence="4">
    <location>
        <begin position="62"/>
        <end position="72"/>
    </location>
</feature>
<dbReference type="AlphaFoldDB" id="A0AA35ZKL4"/>
<dbReference type="PROSITE" id="PS00375">
    <property type="entry name" value="UDPGT"/>
    <property type="match status" value="1"/>
</dbReference>
<reference evidence="5" key="1">
    <citation type="submission" date="2023-04" db="EMBL/GenBank/DDBJ databases">
        <authorList>
            <person name="Vijverberg K."/>
            <person name="Xiong W."/>
            <person name="Schranz E."/>
        </authorList>
    </citation>
    <scope>NUCLEOTIDE SEQUENCE</scope>
</reference>
<evidence type="ECO:0000313" key="5">
    <source>
        <dbReference type="EMBL" id="CAI9294395.1"/>
    </source>
</evidence>
<evidence type="ECO:0000256" key="3">
    <source>
        <dbReference type="SAM" id="Coils"/>
    </source>
</evidence>
<dbReference type="EMBL" id="OX465083">
    <property type="protein sequence ID" value="CAI9294395.1"/>
    <property type="molecule type" value="Genomic_DNA"/>
</dbReference>
<dbReference type="FunFam" id="3.40.50.2000:FF:000055">
    <property type="entry name" value="Glycosyltransferase"/>
    <property type="match status" value="1"/>
</dbReference>
<feature type="region of interest" description="Disordered" evidence="4">
    <location>
        <begin position="384"/>
        <end position="404"/>
    </location>
</feature>
<dbReference type="SUPFAM" id="SSF53756">
    <property type="entry name" value="UDP-Glycosyltransferase/glycogen phosphorylase"/>
    <property type="match status" value="1"/>
</dbReference>
<comment type="similarity">
    <text evidence="1">Belongs to the UDP-glycosyltransferase family.</text>
</comment>
<evidence type="ECO:0000256" key="1">
    <source>
        <dbReference type="ARBA" id="ARBA00009995"/>
    </source>
</evidence>
<feature type="region of interest" description="Disordered" evidence="4">
    <location>
        <begin position="53"/>
        <end position="72"/>
    </location>
</feature>
<dbReference type="InterPro" id="IPR035595">
    <property type="entry name" value="UDP_glycos_trans_CS"/>
</dbReference>
<keyword evidence="6" id="KW-1185">Reference proteome</keyword>
<name>A0AA35ZKL4_LACSI</name>
<dbReference type="FunFam" id="3.40.50.2000:FF:000027">
    <property type="entry name" value="Glycosyltransferase"/>
    <property type="match status" value="1"/>
</dbReference>
<dbReference type="Proteomes" id="UP001177003">
    <property type="component" value="Chromosome 7"/>
</dbReference>
<gene>
    <name evidence="5" type="ORF">LSALG_LOCUS33379</name>
</gene>
<dbReference type="CDD" id="cd03784">
    <property type="entry name" value="GT1_Gtf-like"/>
    <property type="match status" value="1"/>
</dbReference>
<feature type="region of interest" description="Disordered" evidence="4">
    <location>
        <begin position="187"/>
        <end position="211"/>
    </location>
</feature>
<dbReference type="Pfam" id="PF00201">
    <property type="entry name" value="UDPGT"/>
    <property type="match status" value="1"/>
</dbReference>
<accession>A0AA35ZKL4</accession>
<sequence>MVTGDDRYDSFEDLDLTGFDNDDIAASLASSANVVSNETLDTIFQNVDDGVLPTTETRKSSENLTPTSEQMVSTSIPMEIVVGCSPPVSIPPTTEPFVSVIPPQADQPHSKRRRLDERQSELITSLVSGLPTLPITTATTRLSATKMFATGPSSVFDVGGPSAPPGFPVPRLNKDAASERLALHMAEEQLRSSSPQGKSISINKGGAPDDDSSFASLQKEIAVLIQKNIELDIQVAELRAQNIKLRTQVSKLQSDRTYLGGHLAEVKRDKKVKSKQISDLQEHSNLLTSSYFELKKKLEDDFGEKYKTNIEEQRINLHVQAYPVNVPTGQSSGSAERIAVVPPMASHIQEIIRKNQEDDTEKGQLLFKRNATQGLRLNHVKLQTSKQNSRFAHTDPRIRSTNNTSFLPLTKHRGIAYLHQMGSEAELCKPHAICIPYPAQGHINPMMKLAKLLHFKGFHISFVNTHYNHKRLLRSRGPSSLKGLPDFRFHSIPDGLPPSDAEATQSIPDICESVPKHCLEPFCELITKLNGGEESDVPPVSCIISDGCMSFTLTAAERFGLPEVLFWTPSACGLLGYTRYRELLQRGYTPLKDINDITNGYLETSLDWIPGMNNIRLRDLPSFIRTTDINDILFNYLMTEAETLPRGTAIVLNTFDALEQDSVNPLIEINPRTYTIGPLHLMQRHIDDDRLKDIGSNLWKEDDNCIKWLDTKDIGSVVYVNFGSITVMTKEQLIEFGWGLANSKKNFLWITRPDIVGGKEALMPQEFVDETKERGLVTSWCPQEQVLRHSAIGVFLTHSGWNSTIESISSGVPVICWPFFAEQQTNCRYSCVEWGIGMEIDTDVKREEVEAQVRDMMDGKKGKIMKSKALEWKKEAEEAVAISGSSYLNFEKLISEVLLRKCS</sequence>
<feature type="coiled-coil region" evidence="3">
    <location>
        <begin position="221"/>
        <end position="283"/>
    </location>
</feature>
<evidence type="ECO:0000256" key="4">
    <source>
        <dbReference type="SAM" id="MobiDB-lite"/>
    </source>
</evidence>
<keyword evidence="3" id="KW-0175">Coiled coil</keyword>
<proteinExistence type="inferred from homology"/>
<evidence type="ECO:0000256" key="2">
    <source>
        <dbReference type="ARBA" id="ARBA00022679"/>
    </source>
</evidence>